<keyword evidence="1" id="KW-0472">Membrane</keyword>
<sequence length="165" mass="17334">MLPDAEPPPAGATGDGSYVEHLRVPLRWWAVATMFWASVLLALLVALPVPVACGITGFFFLTNTLIFVAYGAARISLEGGVLEAGRARIPVHLLAAPEALDAPGARRAAGVDADARAYLLIRPYAPEAVRVQVLDPADPTPYWLLSTRHPGTLAAELSAAIGVSS</sequence>
<proteinExistence type="predicted"/>
<evidence type="ECO:0000313" key="2">
    <source>
        <dbReference type="EMBL" id="CAA9368346.1"/>
    </source>
</evidence>
<dbReference type="Pfam" id="PF11292">
    <property type="entry name" value="DUF3093"/>
    <property type="match status" value="1"/>
</dbReference>
<protein>
    <recommendedName>
        <fullName evidence="3">DUF3093 domain-containing protein</fullName>
    </recommendedName>
</protein>
<keyword evidence="1" id="KW-0812">Transmembrane</keyword>
<dbReference type="InterPro" id="IPR021443">
    <property type="entry name" value="DUF3093"/>
</dbReference>
<accession>A0A6J4MTL4</accession>
<dbReference type="AlphaFoldDB" id="A0A6J4MTL4"/>
<name>A0A6J4MTL4_9ACTN</name>
<feature type="transmembrane region" description="Helical" evidence="1">
    <location>
        <begin position="55"/>
        <end position="73"/>
    </location>
</feature>
<reference evidence="2" key="1">
    <citation type="submission" date="2020-02" db="EMBL/GenBank/DDBJ databases">
        <authorList>
            <person name="Meier V. D."/>
        </authorList>
    </citation>
    <scope>NUCLEOTIDE SEQUENCE</scope>
    <source>
        <strain evidence="2">AVDCRST_MAG47</strain>
    </source>
</reference>
<gene>
    <name evidence="2" type="ORF">AVDCRST_MAG47-864</name>
</gene>
<evidence type="ECO:0008006" key="3">
    <source>
        <dbReference type="Google" id="ProtNLM"/>
    </source>
</evidence>
<feature type="transmembrane region" description="Helical" evidence="1">
    <location>
        <begin position="28"/>
        <end position="49"/>
    </location>
</feature>
<dbReference type="EMBL" id="CADCUK010000063">
    <property type="protein sequence ID" value="CAA9368346.1"/>
    <property type="molecule type" value="Genomic_DNA"/>
</dbReference>
<keyword evidence="1" id="KW-1133">Transmembrane helix</keyword>
<organism evidence="2">
    <name type="scientific">uncultured Nocardioidaceae bacterium</name>
    <dbReference type="NCBI Taxonomy" id="253824"/>
    <lineage>
        <taxon>Bacteria</taxon>
        <taxon>Bacillati</taxon>
        <taxon>Actinomycetota</taxon>
        <taxon>Actinomycetes</taxon>
        <taxon>Propionibacteriales</taxon>
        <taxon>Nocardioidaceae</taxon>
        <taxon>environmental samples</taxon>
    </lineage>
</organism>
<evidence type="ECO:0000256" key="1">
    <source>
        <dbReference type="SAM" id="Phobius"/>
    </source>
</evidence>